<protein>
    <recommendedName>
        <fullName evidence="3">Tc1-like transposase DDE domain-containing protein</fullName>
    </recommendedName>
</protein>
<evidence type="ECO:0000313" key="1">
    <source>
        <dbReference type="EMBL" id="GBM29650.1"/>
    </source>
</evidence>
<evidence type="ECO:0008006" key="3">
    <source>
        <dbReference type="Google" id="ProtNLM"/>
    </source>
</evidence>
<dbReference type="Proteomes" id="UP000499080">
    <property type="component" value="Unassembled WGS sequence"/>
</dbReference>
<organism evidence="1 2">
    <name type="scientific">Araneus ventricosus</name>
    <name type="common">Orbweaver spider</name>
    <name type="synonym">Epeira ventricosa</name>
    <dbReference type="NCBI Taxonomy" id="182803"/>
    <lineage>
        <taxon>Eukaryota</taxon>
        <taxon>Metazoa</taxon>
        <taxon>Ecdysozoa</taxon>
        <taxon>Arthropoda</taxon>
        <taxon>Chelicerata</taxon>
        <taxon>Arachnida</taxon>
        <taxon>Araneae</taxon>
        <taxon>Araneomorphae</taxon>
        <taxon>Entelegynae</taxon>
        <taxon>Araneoidea</taxon>
        <taxon>Araneidae</taxon>
        <taxon>Araneus</taxon>
    </lineage>
</organism>
<evidence type="ECO:0000313" key="2">
    <source>
        <dbReference type="Proteomes" id="UP000499080"/>
    </source>
</evidence>
<dbReference type="AlphaFoldDB" id="A0A4Y2EKD8"/>
<dbReference type="Gene3D" id="3.30.420.10">
    <property type="entry name" value="Ribonuclease H-like superfamily/Ribonuclease H"/>
    <property type="match status" value="1"/>
</dbReference>
<proteinExistence type="predicted"/>
<dbReference type="GO" id="GO:0003676">
    <property type="term" value="F:nucleic acid binding"/>
    <property type="evidence" value="ECO:0007669"/>
    <property type="project" value="InterPro"/>
</dbReference>
<dbReference type="PANTHER" id="PTHR47326:SF1">
    <property type="entry name" value="HTH PSQ-TYPE DOMAIN-CONTAINING PROTEIN"/>
    <property type="match status" value="1"/>
</dbReference>
<reference evidence="1 2" key="1">
    <citation type="journal article" date="2019" name="Sci. Rep.">
        <title>Orb-weaving spider Araneus ventricosus genome elucidates the spidroin gene catalogue.</title>
        <authorList>
            <person name="Kono N."/>
            <person name="Nakamura H."/>
            <person name="Ohtoshi R."/>
            <person name="Moran D.A.P."/>
            <person name="Shinohara A."/>
            <person name="Yoshida Y."/>
            <person name="Fujiwara M."/>
            <person name="Mori M."/>
            <person name="Tomita M."/>
            <person name="Arakawa K."/>
        </authorList>
    </citation>
    <scope>NUCLEOTIDE SEQUENCE [LARGE SCALE GENOMIC DNA]</scope>
</reference>
<gene>
    <name evidence="1" type="ORF">AVEN_125297_1</name>
</gene>
<dbReference type="PANTHER" id="PTHR47326">
    <property type="entry name" value="TRANSPOSABLE ELEMENT TC3 TRANSPOSASE-LIKE PROTEIN"/>
    <property type="match status" value="1"/>
</dbReference>
<name>A0A4Y2EKD8_ARAVE</name>
<accession>A0A4Y2EKD8</accession>
<dbReference type="EMBL" id="BGPR01000641">
    <property type="protein sequence ID" value="GBM29650.1"/>
    <property type="molecule type" value="Genomic_DNA"/>
</dbReference>
<dbReference type="InterPro" id="IPR036397">
    <property type="entry name" value="RNaseH_sf"/>
</dbReference>
<dbReference type="OrthoDB" id="6436543at2759"/>
<sequence length="112" mass="12838">MQDGGLPHISNPVKRLLSAHFGNDRIIRNHFPINWPPRSPDLNPCDFWLWGYLKHVVFSGMISNLAKLKTRIAQHIHNISIDTLRPVVEDAISRFELLAENGGQHIEHFLSL</sequence>
<comment type="caution">
    <text evidence="1">The sequence shown here is derived from an EMBL/GenBank/DDBJ whole genome shotgun (WGS) entry which is preliminary data.</text>
</comment>
<keyword evidence="2" id="KW-1185">Reference proteome</keyword>